<dbReference type="RefSeq" id="WP_014704059.1">
    <property type="nucleotide sequence ID" value="NC_017856.1"/>
</dbReference>
<sequence length="348" mass="39323">MNKQRLIVLFDGTWNDPEDQTNVYRLSRQIHDYDGEIHQRFFYDPGVGTSKLSRFLGGTFGYGLSENLRQGYEWLVKRYSAGDEIWVFGFSRGAYTARSLVGMIRKCGLLHITKPKLLDDAEKLYRNKEAAPDSDECKQFRATYSREVKIHFIGVWDTVGALGIPGTNLSEYGKYSWHDTELSSIVERAYHAMALDEFRAVYDVALWTSPEGTTKPSQLALEQRWFIGAHANVGGGYGADPLADISLAWMSAKARNAGLVLDDYAADNKAWHSAPAPSFNEFLGGAYAFFRRLKAKGDGKHFRKYATGHNDYPAVNVTVDESVWQRWRDPQFSYKPKTLVDAGLEAPE</sequence>
<dbReference type="EMBL" id="CP003380">
    <property type="protein sequence ID" value="AFJ02639.1"/>
    <property type="molecule type" value="Genomic_DNA"/>
</dbReference>
<dbReference type="Pfam" id="PF09994">
    <property type="entry name" value="T6SS_Tle1-like_cat"/>
    <property type="match status" value="1"/>
</dbReference>
<dbReference type="SUPFAM" id="SSF53474">
    <property type="entry name" value="alpha/beta-Hydrolases"/>
    <property type="match status" value="1"/>
</dbReference>
<evidence type="ECO:0000313" key="3">
    <source>
        <dbReference type="Proteomes" id="UP000009145"/>
    </source>
</evidence>
<dbReference type="Proteomes" id="UP000009145">
    <property type="component" value="Chromosome"/>
</dbReference>
<reference evidence="2 3" key="1">
    <citation type="journal article" date="2012" name="J. Bacteriol.">
        <title>Complete genome sequences of Methylophaga sp. strain JAM1 and Methylophaga sp. strain JAM7.</title>
        <authorList>
            <person name="Villeneuve C."/>
            <person name="Martineau C."/>
            <person name="Mauffrey F."/>
            <person name="Villemur R."/>
        </authorList>
    </citation>
    <scope>NUCLEOTIDE SEQUENCE [LARGE SCALE GENOMIC DNA]</scope>
    <source>
        <strain evidence="2 3">JAM7</strain>
    </source>
</reference>
<dbReference type="PATRIC" id="fig|754477.3.peg.1470"/>
<dbReference type="InterPro" id="IPR018712">
    <property type="entry name" value="Tle1-like_cat"/>
</dbReference>
<dbReference type="OrthoDB" id="4378831at2"/>
<dbReference type="InterPro" id="IPR029058">
    <property type="entry name" value="AB_hydrolase_fold"/>
</dbReference>
<keyword evidence="3" id="KW-1185">Reference proteome</keyword>
<evidence type="ECO:0000313" key="2">
    <source>
        <dbReference type="EMBL" id="AFJ02639.1"/>
    </source>
</evidence>
<feature type="domain" description="T6SS Phospholipase effector Tle1-like catalytic" evidence="1">
    <location>
        <begin position="5"/>
        <end position="251"/>
    </location>
</feature>
<name>I1YI96_METFJ</name>
<protein>
    <recommendedName>
        <fullName evidence="1">T6SS Phospholipase effector Tle1-like catalytic domain-containing protein</fullName>
    </recommendedName>
</protein>
<organism evidence="2 3">
    <name type="scientific">Methylophaga frappieri (strain ATCC BAA-2434 / DSM 25690 / JAM7)</name>
    <dbReference type="NCBI Taxonomy" id="754477"/>
    <lineage>
        <taxon>Bacteria</taxon>
        <taxon>Pseudomonadati</taxon>
        <taxon>Pseudomonadota</taxon>
        <taxon>Gammaproteobacteria</taxon>
        <taxon>Thiotrichales</taxon>
        <taxon>Piscirickettsiaceae</taxon>
        <taxon>Methylophaga</taxon>
    </lineage>
</organism>
<dbReference type="PANTHER" id="PTHR33840:SF1">
    <property type="entry name" value="TLE1 PHOSPHOLIPASE DOMAIN-CONTAINING PROTEIN"/>
    <property type="match status" value="1"/>
</dbReference>
<dbReference type="eggNOG" id="COG3673">
    <property type="taxonomic scope" value="Bacteria"/>
</dbReference>
<dbReference type="KEGG" id="mec:Q7C_1490"/>
<dbReference type="HOGENOM" id="CLU_005049_6_1_6"/>
<dbReference type="PANTHER" id="PTHR33840">
    <property type="match status" value="1"/>
</dbReference>
<dbReference type="AlphaFoldDB" id="I1YI96"/>
<proteinExistence type="predicted"/>
<gene>
    <name evidence="2" type="ordered locus">Q7C_1490</name>
</gene>
<evidence type="ECO:0000259" key="1">
    <source>
        <dbReference type="Pfam" id="PF09994"/>
    </source>
</evidence>
<accession>I1YI96</accession>